<organism evidence="2 3">
    <name type="scientific">Rhizoclosmatium globosum</name>
    <dbReference type="NCBI Taxonomy" id="329046"/>
    <lineage>
        <taxon>Eukaryota</taxon>
        <taxon>Fungi</taxon>
        <taxon>Fungi incertae sedis</taxon>
        <taxon>Chytridiomycota</taxon>
        <taxon>Chytridiomycota incertae sedis</taxon>
        <taxon>Chytridiomycetes</taxon>
        <taxon>Chytridiales</taxon>
        <taxon>Chytriomycetaceae</taxon>
        <taxon>Rhizoclosmatium</taxon>
    </lineage>
</organism>
<keyword evidence="3" id="KW-1185">Reference proteome</keyword>
<reference evidence="2 3" key="1">
    <citation type="submission" date="2016-07" db="EMBL/GenBank/DDBJ databases">
        <title>Pervasive Adenine N6-methylation of Active Genes in Fungi.</title>
        <authorList>
            <consortium name="DOE Joint Genome Institute"/>
            <person name="Mondo S.J."/>
            <person name="Dannebaum R.O."/>
            <person name="Kuo R.C."/>
            <person name="Labutti K."/>
            <person name="Haridas S."/>
            <person name="Kuo A."/>
            <person name="Salamov A."/>
            <person name="Ahrendt S.R."/>
            <person name="Lipzen A."/>
            <person name="Sullivan W."/>
            <person name="Andreopoulos W.B."/>
            <person name="Clum A."/>
            <person name="Lindquist E."/>
            <person name="Daum C."/>
            <person name="Ramamoorthy G.K."/>
            <person name="Gryganskyi A."/>
            <person name="Culley D."/>
            <person name="Magnuson J.K."/>
            <person name="James T.Y."/>
            <person name="O'Malley M.A."/>
            <person name="Stajich J.E."/>
            <person name="Spatafora J.W."/>
            <person name="Visel A."/>
            <person name="Grigoriev I.V."/>
        </authorList>
    </citation>
    <scope>NUCLEOTIDE SEQUENCE [LARGE SCALE GENOMIC DNA]</scope>
    <source>
        <strain evidence="2 3">JEL800</strain>
    </source>
</reference>
<dbReference type="Gene3D" id="3.40.30.10">
    <property type="entry name" value="Glutaredoxin"/>
    <property type="match status" value="1"/>
</dbReference>
<dbReference type="OrthoDB" id="2135636at2759"/>
<dbReference type="Gene3D" id="1.20.1050.10">
    <property type="match status" value="1"/>
</dbReference>
<dbReference type="InterPro" id="IPR036249">
    <property type="entry name" value="Thioredoxin-like_sf"/>
</dbReference>
<proteinExistence type="predicted"/>
<evidence type="ECO:0000313" key="2">
    <source>
        <dbReference type="EMBL" id="ORY48688.1"/>
    </source>
</evidence>
<evidence type="ECO:0000259" key="1">
    <source>
        <dbReference type="PROSITE" id="PS50405"/>
    </source>
</evidence>
<dbReference type="AlphaFoldDB" id="A0A1Y2CNS5"/>
<dbReference type="InterPro" id="IPR004046">
    <property type="entry name" value="GST_C"/>
</dbReference>
<dbReference type="PANTHER" id="PTHR44051">
    <property type="entry name" value="GLUTATHIONE S-TRANSFERASE-RELATED"/>
    <property type="match status" value="1"/>
</dbReference>
<feature type="domain" description="GST C-terminal" evidence="1">
    <location>
        <begin position="47"/>
        <end position="164"/>
    </location>
</feature>
<dbReference type="PROSITE" id="PS50405">
    <property type="entry name" value="GST_CTER"/>
    <property type="match status" value="1"/>
</dbReference>
<evidence type="ECO:0000313" key="3">
    <source>
        <dbReference type="Proteomes" id="UP000193642"/>
    </source>
</evidence>
<dbReference type="InterPro" id="IPR036282">
    <property type="entry name" value="Glutathione-S-Trfase_C_sf"/>
</dbReference>
<comment type="caution">
    <text evidence="2">The sequence shown here is derived from an EMBL/GenBank/DDBJ whole genome shotgun (WGS) entry which is preliminary data.</text>
</comment>
<dbReference type="CDD" id="cd03188">
    <property type="entry name" value="GST_C_Beta"/>
    <property type="match status" value="1"/>
</dbReference>
<dbReference type="SUPFAM" id="SSF52833">
    <property type="entry name" value="Thioredoxin-like"/>
    <property type="match status" value="1"/>
</dbReference>
<name>A0A1Y2CNS5_9FUNG</name>
<gene>
    <name evidence="2" type="ORF">BCR33DRAFT_714416</name>
</gene>
<dbReference type="Proteomes" id="UP000193642">
    <property type="component" value="Unassembled WGS sequence"/>
</dbReference>
<dbReference type="InterPro" id="IPR010987">
    <property type="entry name" value="Glutathione-S-Trfase_C-like"/>
</dbReference>
<protein>
    <recommendedName>
        <fullName evidence="1">GST C-terminal domain-containing protein</fullName>
    </recommendedName>
</protein>
<dbReference type="PANTHER" id="PTHR44051:SF8">
    <property type="entry name" value="GLUTATHIONE S-TRANSFERASE GSTA"/>
    <property type="match status" value="1"/>
</dbReference>
<accession>A0A1Y2CNS5</accession>
<dbReference type="SUPFAM" id="SSF47616">
    <property type="entry name" value="GST C-terminal domain-like"/>
    <property type="match status" value="1"/>
</dbReference>
<sequence>MSPLAINPKGNVPTIQLKDGTVLNENVATLLWIAENAKTNRVSPPPGSSAAHLLNSKLSWVATELHPSAGPLFNPKLSTDVKTFFTDRLHQKITYLNNVELKKGQPFLVQDDFSVVDAYAYIVLSWSPFLKADLTKYPNVQKYFDGIKSLDFVKEAHALMAKDV</sequence>
<dbReference type="EMBL" id="MCGO01000011">
    <property type="protein sequence ID" value="ORY48688.1"/>
    <property type="molecule type" value="Genomic_DNA"/>
</dbReference>
<dbReference type="Pfam" id="PF14497">
    <property type="entry name" value="GST_C_3"/>
    <property type="match status" value="1"/>
</dbReference>